<dbReference type="Gene3D" id="3.20.20.370">
    <property type="entry name" value="Glycoside hydrolase/deacetylase"/>
    <property type="match status" value="1"/>
</dbReference>
<gene>
    <name evidence="3" type="ORF">EOI86_08900</name>
</gene>
<sequence length="422" mass="46317">MQIDQRIGPSYMARKRTQRHNKDPQPRRTARMRRGLGKLALVFAGGLGLGLALGIWLSGPLGRPQSTALLPPLPEQRAEGELRPGDGLPVRITRSEHALKNFKFEEPVNPVVPEDARTPVPLPSKPQTVERQTEPRPPPKPKEAATNNVAALPPSTPPKPVSAPVEAVETALPPAIPDAPDAPAWIKNAALSEPVLGEPMIAIVIDDLGIDQPRTARTIALNGLLTLSFIPYGYHLREHVREARAQGHEVMLHLPMEPVNPDVDPGPNALMAGMKPEVLSQRLDWALDQFDGYVGINNHMGSRFTAWEPGMRIVLERLRRKGYLFLDSITTQETKGYRLARSMGIANATRDVFLDHDMRREAVAAALAKTERIARDKGYAVAIGHPHDGTLEELRTWLPTLKAKGIQLVPVSTIVRLTNPSG</sequence>
<evidence type="ECO:0000256" key="1">
    <source>
        <dbReference type="SAM" id="MobiDB-lite"/>
    </source>
</evidence>
<evidence type="ECO:0000313" key="4">
    <source>
        <dbReference type="Proteomes" id="UP000287447"/>
    </source>
</evidence>
<keyword evidence="2" id="KW-0812">Transmembrane</keyword>
<proteinExistence type="predicted"/>
<dbReference type="Pfam" id="PF04748">
    <property type="entry name" value="Polysacc_deac_2"/>
    <property type="match status" value="1"/>
</dbReference>
<feature type="compositionally biased region" description="Low complexity" evidence="1">
    <location>
        <begin position="144"/>
        <end position="153"/>
    </location>
</feature>
<organism evidence="3 4">
    <name type="scientific">Hwanghaeella grinnelliae</name>
    <dbReference type="NCBI Taxonomy" id="2500179"/>
    <lineage>
        <taxon>Bacteria</taxon>
        <taxon>Pseudomonadati</taxon>
        <taxon>Pseudomonadota</taxon>
        <taxon>Alphaproteobacteria</taxon>
        <taxon>Rhodospirillales</taxon>
        <taxon>Rhodospirillaceae</taxon>
        <taxon>Hwanghaeella</taxon>
    </lineage>
</organism>
<dbReference type="InterPro" id="IPR006837">
    <property type="entry name" value="Divergent_DAC"/>
</dbReference>
<feature type="region of interest" description="Disordered" evidence="1">
    <location>
        <begin position="1"/>
        <end position="29"/>
    </location>
</feature>
<dbReference type="PANTHER" id="PTHR30105:SF2">
    <property type="entry name" value="DIVERGENT POLYSACCHARIDE DEACETYLASE SUPERFAMILY"/>
    <property type="match status" value="1"/>
</dbReference>
<name>A0A437QXT7_9PROT</name>
<dbReference type="SUPFAM" id="SSF88713">
    <property type="entry name" value="Glycoside hydrolase/deacetylase"/>
    <property type="match status" value="1"/>
</dbReference>
<reference evidence="4" key="1">
    <citation type="submission" date="2019-01" db="EMBL/GenBank/DDBJ databases">
        <title>Gri0909 isolated from a small marine red alga.</title>
        <authorList>
            <person name="Kim J."/>
            <person name="Jeong S.E."/>
            <person name="Jeon C.O."/>
        </authorList>
    </citation>
    <scope>NUCLEOTIDE SEQUENCE [LARGE SCALE GENOMIC DNA]</scope>
    <source>
        <strain evidence="4">Gri0909</strain>
    </source>
</reference>
<dbReference type="Proteomes" id="UP000287447">
    <property type="component" value="Unassembled WGS sequence"/>
</dbReference>
<accession>A0A437QXT7</accession>
<dbReference type="InterPro" id="IPR011330">
    <property type="entry name" value="Glyco_hydro/deAcase_b/a-brl"/>
</dbReference>
<keyword evidence="2" id="KW-0472">Membrane</keyword>
<protein>
    <submittedName>
        <fullName evidence="3">Divergent polysaccharide deacetylase family protein</fullName>
    </submittedName>
</protein>
<comment type="caution">
    <text evidence="3">The sequence shown here is derived from an EMBL/GenBank/DDBJ whole genome shotgun (WGS) entry which is preliminary data.</text>
</comment>
<feature type="region of interest" description="Disordered" evidence="1">
    <location>
        <begin position="110"/>
        <end position="162"/>
    </location>
</feature>
<dbReference type="EMBL" id="SADE01000001">
    <property type="protein sequence ID" value="RVU39340.1"/>
    <property type="molecule type" value="Genomic_DNA"/>
</dbReference>
<feature type="transmembrane region" description="Helical" evidence="2">
    <location>
        <begin position="36"/>
        <end position="57"/>
    </location>
</feature>
<keyword evidence="2" id="KW-1133">Transmembrane helix</keyword>
<keyword evidence="4" id="KW-1185">Reference proteome</keyword>
<dbReference type="AlphaFoldDB" id="A0A437QXT7"/>
<evidence type="ECO:0000256" key="2">
    <source>
        <dbReference type="SAM" id="Phobius"/>
    </source>
</evidence>
<dbReference type="CDD" id="cd10936">
    <property type="entry name" value="CE4_DAC2"/>
    <property type="match status" value="1"/>
</dbReference>
<evidence type="ECO:0000313" key="3">
    <source>
        <dbReference type="EMBL" id="RVU39340.1"/>
    </source>
</evidence>
<dbReference type="PANTHER" id="PTHR30105">
    <property type="entry name" value="UNCHARACTERIZED YIBQ-RELATED"/>
    <property type="match status" value="1"/>
</dbReference>
<dbReference type="GO" id="GO:0005975">
    <property type="term" value="P:carbohydrate metabolic process"/>
    <property type="evidence" value="ECO:0007669"/>
    <property type="project" value="InterPro"/>
</dbReference>